<feature type="transmembrane region" description="Helical" evidence="6">
    <location>
        <begin position="242"/>
        <end position="260"/>
    </location>
</feature>
<evidence type="ECO:0000256" key="5">
    <source>
        <dbReference type="ARBA" id="ARBA00023136"/>
    </source>
</evidence>
<feature type="transmembrane region" description="Helical" evidence="6">
    <location>
        <begin position="198"/>
        <end position="222"/>
    </location>
</feature>
<dbReference type="GO" id="GO:0016020">
    <property type="term" value="C:membrane"/>
    <property type="evidence" value="ECO:0007669"/>
    <property type="project" value="UniProtKB-SubCell"/>
</dbReference>
<dbReference type="PANTHER" id="PTHR10383">
    <property type="entry name" value="SERINE INCORPORATOR"/>
    <property type="match status" value="1"/>
</dbReference>
<evidence type="ECO:0000256" key="4">
    <source>
        <dbReference type="ARBA" id="ARBA00022989"/>
    </source>
</evidence>
<feature type="transmembrane region" description="Helical" evidence="6">
    <location>
        <begin position="129"/>
        <end position="151"/>
    </location>
</feature>
<organism evidence="7 8">
    <name type="scientific">Entamoeba invadens IP1</name>
    <dbReference type="NCBI Taxonomy" id="370355"/>
    <lineage>
        <taxon>Eukaryota</taxon>
        <taxon>Amoebozoa</taxon>
        <taxon>Evosea</taxon>
        <taxon>Archamoebae</taxon>
        <taxon>Mastigamoebida</taxon>
        <taxon>Entamoebidae</taxon>
        <taxon>Entamoeba</taxon>
    </lineage>
</organism>
<accession>A0A0A1U2T9</accession>
<reference evidence="7 8" key="1">
    <citation type="submission" date="2012-10" db="EMBL/GenBank/DDBJ databases">
        <authorList>
            <person name="Zafar N."/>
            <person name="Inman J."/>
            <person name="Hall N."/>
            <person name="Lorenzi H."/>
            <person name="Caler E."/>
        </authorList>
    </citation>
    <scope>NUCLEOTIDE SEQUENCE [LARGE SCALE GENOMIC DNA]</scope>
    <source>
        <strain evidence="7 8">IP1</strain>
    </source>
</reference>
<dbReference type="OMA" id="ECCESEK"/>
<dbReference type="InterPro" id="IPR005016">
    <property type="entry name" value="TDE1/TMS"/>
</dbReference>
<dbReference type="EMBL" id="KB206756">
    <property type="protein sequence ID" value="ELP88344.1"/>
    <property type="molecule type" value="Genomic_DNA"/>
</dbReference>
<evidence type="ECO:0000256" key="1">
    <source>
        <dbReference type="ARBA" id="ARBA00004141"/>
    </source>
</evidence>
<feature type="transmembrane region" description="Helical" evidence="6">
    <location>
        <begin position="369"/>
        <end position="388"/>
    </location>
</feature>
<evidence type="ECO:0000256" key="2">
    <source>
        <dbReference type="ARBA" id="ARBA00006665"/>
    </source>
</evidence>
<dbReference type="OrthoDB" id="5963193at2759"/>
<dbReference type="KEGG" id="eiv:EIN_227670"/>
<keyword evidence="8" id="KW-1185">Reference proteome</keyword>
<evidence type="ECO:0000313" key="8">
    <source>
        <dbReference type="Proteomes" id="UP000014680"/>
    </source>
</evidence>
<evidence type="ECO:0000256" key="6">
    <source>
        <dbReference type="SAM" id="Phobius"/>
    </source>
</evidence>
<keyword evidence="4 6" id="KW-1133">Transmembrane helix</keyword>
<keyword evidence="5 6" id="KW-0472">Membrane</keyword>
<evidence type="ECO:0000313" key="7">
    <source>
        <dbReference type="EMBL" id="ELP88344.1"/>
    </source>
</evidence>
<keyword evidence="3 6" id="KW-0812">Transmembrane</keyword>
<feature type="transmembrane region" description="Helical" evidence="6">
    <location>
        <begin position="157"/>
        <end position="177"/>
    </location>
</feature>
<name>A0A0A1U2T9_ENTIV</name>
<dbReference type="RefSeq" id="XP_004255115.1">
    <property type="nucleotide sequence ID" value="XM_004255067.1"/>
</dbReference>
<dbReference type="AlphaFoldDB" id="A0A0A1U2T9"/>
<gene>
    <name evidence="7" type="ORF">EIN_227670</name>
</gene>
<evidence type="ECO:0000256" key="3">
    <source>
        <dbReference type="ARBA" id="ARBA00022692"/>
    </source>
</evidence>
<feature type="transmembrane region" description="Helical" evidence="6">
    <location>
        <begin position="408"/>
        <end position="432"/>
    </location>
</feature>
<dbReference type="PANTHER" id="PTHR10383:SF9">
    <property type="entry name" value="SERINE INCORPORATOR, ISOFORM F"/>
    <property type="match status" value="1"/>
</dbReference>
<dbReference type="Pfam" id="PF03348">
    <property type="entry name" value="Serinc"/>
    <property type="match status" value="2"/>
</dbReference>
<dbReference type="Proteomes" id="UP000014680">
    <property type="component" value="Unassembled WGS sequence"/>
</dbReference>
<protein>
    <submittedName>
        <fullName evidence="7">Membrane protein PB1A10.07C, putative</fullName>
    </submittedName>
</protein>
<sequence length="440" mass="50247">MPCLSCKNFNLLAIRNKVIELLKKVTQISGVKAMYILLFFGYSLIVYIFSDFISKMRIASWSMGNSISNYIFFCATSSDDETFAECFSQVILSRCMEAYFCFHMILFAISFFIQNESPRSPFVLFHDGYWFFKIVLVTLLSTMTFLLPTWVHTVFNYLAAAGAVLFYLYTLISFLNFAAIFNVKMVNKVNTKRCLDPYVVLLLGSSVLAFSLMFILSIFTFVKFTSISTGKGTCKSKVYNGLFTALNMVISIISTIISMLPRVREYKPTSGIFQSSVVAAYTSYLLFTAITSQPCSELNGCWEVTDCADNSSLMSNYDWMSFLGIFFTVAVVAYQAYRNSNEISETSIIDDHLPDQADTLTGKIQKRYVYWKFHMAMCVATLFMLQNLSDWSVFKYNPPRVETGKYAFFVKGTVCFLCHILYIWTLVAPIIFPKRNFSNI</sequence>
<comment type="similarity">
    <text evidence="2">Belongs to the TDE1 family.</text>
</comment>
<dbReference type="VEuPathDB" id="AmoebaDB:EIN_227670"/>
<comment type="subcellular location">
    <subcellularLocation>
        <location evidence="1">Membrane</location>
        <topology evidence="1">Multi-pass membrane protein</topology>
    </subcellularLocation>
</comment>
<proteinExistence type="inferred from homology"/>
<feature type="transmembrane region" description="Helical" evidence="6">
    <location>
        <begin position="319"/>
        <end position="337"/>
    </location>
</feature>
<feature type="transmembrane region" description="Helical" evidence="6">
    <location>
        <begin position="33"/>
        <end position="53"/>
    </location>
</feature>
<dbReference type="GeneID" id="14887116"/>